<sequence>MSGIPQDSSRVPRNSGRVLSQFYTIVNSNLRHPMAAPFPLHKFILKCDRCTSHSAINNLIRATLDRQVKELDLCIAPHDI</sequence>
<dbReference type="EMBL" id="CAEKDK010000001">
    <property type="protein sequence ID" value="CAB4264750.1"/>
    <property type="molecule type" value="Genomic_DNA"/>
</dbReference>
<reference evidence="1 2" key="1">
    <citation type="submission" date="2020-05" db="EMBL/GenBank/DDBJ databases">
        <authorList>
            <person name="Campoy J."/>
            <person name="Schneeberger K."/>
            <person name="Spophaly S."/>
        </authorList>
    </citation>
    <scope>NUCLEOTIDE SEQUENCE [LARGE SCALE GENOMIC DNA]</scope>
    <source>
        <strain evidence="1">PruArmRojPasFocal</strain>
    </source>
</reference>
<gene>
    <name evidence="1" type="ORF">CURHAP_LOCUS6676</name>
</gene>
<proteinExistence type="predicted"/>
<protein>
    <submittedName>
        <fullName evidence="1">Uncharacterized protein</fullName>
    </submittedName>
</protein>
<organism evidence="1 2">
    <name type="scientific">Prunus armeniaca</name>
    <name type="common">Apricot</name>
    <name type="synonym">Armeniaca vulgaris</name>
    <dbReference type="NCBI Taxonomy" id="36596"/>
    <lineage>
        <taxon>Eukaryota</taxon>
        <taxon>Viridiplantae</taxon>
        <taxon>Streptophyta</taxon>
        <taxon>Embryophyta</taxon>
        <taxon>Tracheophyta</taxon>
        <taxon>Spermatophyta</taxon>
        <taxon>Magnoliopsida</taxon>
        <taxon>eudicotyledons</taxon>
        <taxon>Gunneridae</taxon>
        <taxon>Pentapetalae</taxon>
        <taxon>rosids</taxon>
        <taxon>fabids</taxon>
        <taxon>Rosales</taxon>
        <taxon>Rosaceae</taxon>
        <taxon>Amygdaloideae</taxon>
        <taxon>Amygdaleae</taxon>
        <taxon>Prunus</taxon>
    </lineage>
</organism>
<accession>A0A6J5TL37</accession>
<dbReference type="Proteomes" id="UP000507222">
    <property type="component" value="Unassembled WGS sequence"/>
</dbReference>
<dbReference type="AlphaFoldDB" id="A0A6J5TL37"/>
<evidence type="ECO:0000313" key="2">
    <source>
        <dbReference type="Proteomes" id="UP000507222"/>
    </source>
</evidence>
<name>A0A6J5TL37_PRUAR</name>
<evidence type="ECO:0000313" key="1">
    <source>
        <dbReference type="EMBL" id="CAB4264750.1"/>
    </source>
</evidence>